<feature type="region of interest" description="Disordered" evidence="1">
    <location>
        <begin position="1"/>
        <end position="32"/>
    </location>
</feature>
<dbReference type="EMBL" id="SRLO01001014">
    <property type="protein sequence ID" value="TNN42778.1"/>
    <property type="molecule type" value="Genomic_DNA"/>
</dbReference>
<feature type="compositionally biased region" description="Basic residues" evidence="1">
    <location>
        <begin position="1"/>
        <end position="12"/>
    </location>
</feature>
<evidence type="ECO:0000313" key="2">
    <source>
        <dbReference type="EMBL" id="TNN42778.1"/>
    </source>
</evidence>
<comment type="caution">
    <text evidence="2">The sequence shown here is derived from an EMBL/GenBank/DDBJ whole genome shotgun (WGS) entry which is preliminary data.</text>
</comment>
<name>A0A4Z2FNP9_9TELE</name>
<reference evidence="2 3" key="1">
    <citation type="submission" date="2019-03" db="EMBL/GenBank/DDBJ databases">
        <title>First draft genome of Liparis tanakae, snailfish: a comprehensive survey of snailfish specific genes.</title>
        <authorList>
            <person name="Kim W."/>
            <person name="Song I."/>
            <person name="Jeong J.-H."/>
            <person name="Kim D."/>
            <person name="Kim S."/>
            <person name="Ryu S."/>
            <person name="Song J.Y."/>
            <person name="Lee S.K."/>
        </authorList>
    </citation>
    <scope>NUCLEOTIDE SEQUENCE [LARGE SCALE GENOMIC DNA]</scope>
    <source>
        <tissue evidence="2">Muscle</tissue>
    </source>
</reference>
<protein>
    <submittedName>
        <fullName evidence="2">Uncharacterized protein</fullName>
    </submittedName>
</protein>
<dbReference type="AlphaFoldDB" id="A0A4Z2FNP9"/>
<evidence type="ECO:0000256" key="1">
    <source>
        <dbReference type="SAM" id="MobiDB-lite"/>
    </source>
</evidence>
<evidence type="ECO:0000313" key="3">
    <source>
        <dbReference type="Proteomes" id="UP000314294"/>
    </source>
</evidence>
<organism evidence="2 3">
    <name type="scientific">Liparis tanakae</name>
    <name type="common">Tanaka's snailfish</name>
    <dbReference type="NCBI Taxonomy" id="230148"/>
    <lineage>
        <taxon>Eukaryota</taxon>
        <taxon>Metazoa</taxon>
        <taxon>Chordata</taxon>
        <taxon>Craniata</taxon>
        <taxon>Vertebrata</taxon>
        <taxon>Euteleostomi</taxon>
        <taxon>Actinopterygii</taxon>
        <taxon>Neopterygii</taxon>
        <taxon>Teleostei</taxon>
        <taxon>Neoteleostei</taxon>
        <taxon>Acanthomorphata</taxon>
        <taxon>Eupercaria</taxon>
        <taxon>Perciformes</taxon>
        <taxon>Cottioidei</taxon>
        <taxon>Cottales</taxon>
        <taxon>Liparidae</taxon>
        <taxon>Liparis</taxon>
    </lineage>
</organism>
<accession>A0A4Z2FNP9</accession>
<sequence length="94" mass="10414">MEDGRHGRHRMKKTGEHHESRTQHKTPPSSDFSLVTCSRVISLRLNMRMEKAFSSSFSGVTVEPMPLTKAWMSSLTLPESCCGPAGPPSALCLR</sequence>
<dbReference type="Proteomes" id="UP000314294">
    <property type="component" value="Unassembled WGS sequence"/>
</dbReference>
<keyword evidence="3" id="KW-1185">Reference proteome</keyword>
<gene>
    <name evidence="2" type="ORF">EYF80_047037</name>
</gene>
<feature type="compositionally biased region" description="Basic and acidic residues" evidence="1">
    <location>
        <begin position="13"/>
        <end position="22"/>
    </location>
</feature>
<proteinExistence type="predicted"/>